<sequence length="160" mass="19216">MESFHEIQKQFEPMIHKIIHSLHIFKDREEFYQTGLIALWEAAQNFNPEKGEFAAFAYSYIKGRMLTELSQKTKLFDRQAYPKEEFWELVEDEWSETPLSREILQAYCERLTEGQTKWVMYTFMEMLTVREIAEKEGVSVGAVKKWRHGARERLKEKRNI</sequence>
<dbReference type="GO" id="GO:0003677">
    <property type="term" value="F:DNA binding"/>
    <property type="evidence" value="ECO:0007669"/>
    <property type="project" value="UniProtKB-KW"/>
</dbReference>
<keyword evidence="8" id="KW-0240">DNA-directed RNA polymerase</keyword>
<dbReference type="RefSeq" id="WP_058299192.1">
    <property type="nucleotide sequence ID" value="NZ_FMAU01000004.1"/>
</dbReference>
<keyword evidence="4" id="KW-0238">DNA-binding</keyword>
<comment type="similarity">
    <text evidence="1">Belongs to the sigma-70 factor family. ECF subfamily.</text>
</comment>
<dbReference type="InterPro" id="IPR007627">
    <property type="entry name" value="RNA_pol_sigma70_r2"/>
</dbReference>
<keyword evidence="5" id="KW-0804">Transcription</keyword>
<dbReference type="InterPro" id="IPR013249">
    <property type="entry name" value="RNA_pol_sigma70_r4_t2"/>
</dbReference>
<feature type="domain" description="RNA polymerase sigma-70 region 2" evidence="6">
    <location>
        <begin position="12"/>
        <end position="73"/>
    </location>
</feature>
<protein>
    <submittedName>
        <fullName evidence="8">DNA-directed RNA polymerase</fullName>
    </submittedName>
</protein>
<organism evidence="8 9">
    <name type="scientific">[Bacillus] enclensis</name>
    <dbReference type="NCBI Taxonomy" id="1402860"/>
    <lineage>
        <taxon>Bacteria</taxon>
        <taxon>Bacillati</taxon>
        <taxon>Bacillota</taxon>
        <taxon>Bacilli</taxon>
        <taxon>Bacillales</taxon>
        <taxon>Bacillaceae</taxon>
        <taxon>Rossellomorea</taxon>
    </lineage>
</organism>
<keyword evidence="3" id="KW-0731">Sigma factor</keyword>
<reference evidence="9" key="1">
    <citation type="submission" date="2016-08" db="EMBL/GenBank/DDBJ databases">
        <authorList>
            <person name="Varghese N."/>
            <person name="Submissions Spin"/>
        </authorList>
    </citation>
    <scope>NUCLEOTIDE SEQUENCE [LARGE SCALE GENOMIC DNA]</scope>
    <source>
        <strain evidence="9">SGD-1123</strain>
    </source>
</reference>
<dbReference type="PANTHER" id="PTHR43133">
    <property type="entry name" value="RNA POLYMERASE ECF-TYPE SIGMA FACTO"/>
    <property type="match status" value="1"/>
</dbReference>
<dbReference type="Gene3D" id="1.10.1740.10">
    <property type="match status" value="1"/>
</dbReference>
<dbReference type="InterPro" id="IPR014284">
    <property type="entry name" value="RNA_pol_sigma-70_dom"/>
</dbReference>
<dbReference type="OrthoDB" id="9783788at2"/>
<proteinExistence type="inferred from homology"/>
<keyword evidence="9" id="KW-1185">Reference proteome</keyword>
<evidence type="ECO:0000256" key="4">
    <source>
        <dbReference type="ARBA" id="ARBA00023125"/>
    </source>
</evidence>
<evidence type="ECO:0000256" key="2">
    <source>
        <dbReference type="ARBA" id="ARBA00023015"/>
    </source>
</evidence>
<dbReference type="Gene3D" id="1.10.10.10">
    <property type="entry name" value="Winged helix-like DNA-binding domain superfamily/Winged helix DNA-binding domain"/>
    <property type="match status" value="1"/>
</dbReference>
<dbReference type="GO" id="GO:0016987">
    <property type="term" value="F:sigma factor activity"/>
    <property type="evidence" value="ECO:0007669"/>
    <property type="project" value="UniProtKB-KW"/>
</dbReference>
<evidence type="ECO:0000256" key="5">
    <source>
        <dbReference type="ARBA" id="ARBA00023163"/>
    </source>
</evidence>
<dbReference type="SUPFAM" id="SSF88659">
    <property type="entry name" value="Sigma3 and sigma4 domains of RNA polymerase sigma factors"/>
    <property type="match status" value="1"/>
</dbReference>
<dbReference type="PANTHER" id="PTHR43133:SF8">
    <property type="entry name" value="RNA POLYMERASE SIGMA FACTOR HI_1459-RELATED"/>
    <property type="match status" value="1"/>
</dbReference>
<dbReference type="Proteomes" id="UP000181997">
    <property type="component" value="Unassembled WGS sequence"/>
</dbReference>
<dbReference type="InterPro" id="IPR013325">
    <property type="entry name" value="RNA_pol_sigma_r2"/>
</dbReference>
<dbReference type="InterPro" id="IPR036388">
    <property type="entry name" value="WH-like_DNA-bd_sf"/>
</dbReference>
<keyword evidence="2" id="KW-0805">Transcription regulation</keyword>
<evidence type="ECO:0000256" key="3">
    <source>
        <dbReference type="ARBA" id="ARBA00023082"/>
    </source>
</evidence>
<accession>A0A0V8HF40</accession>
<dbReference type="Pfam" id="PF08281">
    <property type="entry name" value="Sigma70_r4_2"/>
    <property type="match status" value="1"/>
</dbReference>
<dbReference type="InterPro" id="IPR039425">
    <property type="entry name" value="RNA_pol_sigma-70-like"/>
</dbReference>
<evidence type="ECO:0000256" key="1">
    <source>
        <dbReference type="ARBA" id="ARBA00010641"/>
    </source>
</evidence>
<dbReference type="SUPFAM" id="SSF88946">
    <property type="entry name" value="Sigma2 domain of RNA polymerase sigma factors"/>
    <property type="match status" value="1"/>
</dbReference>
<feature type="domain" description="RNA polymerase sigma factor 70 region 4 type 2" evidence="7">
    <location>
        <begin position="102"/>
        <end position="154"/>
    </location>
</feature>
<dbReference type="GO" id="GO:0006352">
    <property type="term" value="P:DNA-templated transcription initiation"/>
    <property type="evidence" value="ECO:0007669"/>
    <property type="project" value="InterPro"/>
</dbReference>
<dbReference type="EMBL" id="FMAU01000004">
    <property type="protein sequence ID" value="SCC21846.1"/>
    <property type="molecule type" value="Genomic_DNA"/>
</dbReference>
<dbReference type="Pfam" id="PF04542">
    <property type="entry name" value="Sigma70_r2"/>
    <property type="match status" value="1"/>
</dbReference>
<evidence type="ECO:0000313" key="9">
    <source>
        <dbReference type="Proteomes" id="UP000181997"/>
    </source>
</evidence>
<name>A0A0V8HF40_9BACI</name>
<dbReference type="AlphaFoldDB" id="A0A0V8HF40"/>
<dbReference type="NCBIfam" id="TIGR02937">
    <property type="entry name" value="sigma70-ECF"/>
    <property type="match status" value="1"/>
</dbReference>
<evidence type="ECO:0000313" key="8">
    <source>
        <dbReference type="EMBL" id="SCC21846.1"/>
    </source>
</evidence>
<dbReference type="GO" id="GO:0000428">
    <property type="term" value="C:DNA-directed RNA polymerase complex"/>
    <property type="evidence" value="ECO:0007669"/>
    <property type="project" value="UniProtKB-KW"/>
</dbReference>
<dbReference type="InterPro" id="IPR013324">
    <property type="entry name" value="RNA_pol_sigma_r3/r4-like"/>
</dbReference>
<evidence type="ECO:0000259" key="6">
    <source>
        <dbReference type="Pfam" id="PF04542"/>
    </source>
</evidence>
<gene>
    <name evidence="8" type="ORF">GA0061094_3169</name>
</gene>
<evidence type="ECO:0000259" key="7">
    <source>
        <dbReference type="Pfam" id="PF08281"/>
    </source>
</evidence>